<feature type="binding site" evidence="1">
    <location>
        <position position="185"/>
    </location>
    <ligand>
        <name>a divalent metal cation</name>
        <dbReference type="ChEBI" id="CHEBI:60240"/>
        <label>2</label>
    </ligand>
</feature>
<name>A0A9W8DQF9_9FUNG</name>
<keyword evidence="1" id="KW-0479">Metal-binding</keyword>
<keyword evidence="4" id="KW-1185">Reference proteome</keyword>
<dbReference type="InterPro" id="IPR001130">
    <property type="entry name" value="TatD-like"/>
</dbReference>
<dbReference type="InterPro" id="IPR032466">
    <property type="entry name" value="Metal_Hydrolase"/>
</dbReference>
<organism evidence="3 4">
    <name type="scientific">Mycoemilia scoparia</name>
    <dbReference type="NCBI Taxonomy" id="417184"/>
    <lineage>
        <taxon>Eukaryota</taxon>
        <taxon>Fungi</taxon>
        <taxon>Fungi incertae sedis</taxon>
        <taxon>Zoopagomycota</taxon>
        <taxon>Kickxellomycotina</taxon>
        <taxon>Kickxellomycetes</taxon>
        <taxon>Kickxellales</taxon>
        <taxon>Kickxellaceae</taxon>
        <taxon>Mycoemilia</taxon>
    </lineage>
</organism>
<proteinExistence type="predicted"/>
<accession>A0A9W8DQF9</accession>
<dbReference type="PIRSF" id="PIRSF005902">
    <property type="entry name" value="DNase_TatD"/>
    <property type="match status" value="1"/>
</dbReference>
<dbReference type="Gene3D" id="3.20.20.140">
    <property type="entry name" value="Metal-dependent hydrolases"/>
    <property type="match status" value="1"/>
</dbReference>
<dbReference type="GO" id="GO:0046872">
    <property type="term" value="F:metal ion binding"/>
    <property type="evidence" value="ECO:0007669"/>
    <property type="project" value="UniProtKB-KW"/>
</dbReference>
<feature type="binding site" evidence="1">
    <location>
        <position position="35"/>
    </location>
    <ligand>
        <name>a divalent metal cation</name>
        <dbReference type="ChEBI" id="CHEBI:60240"/>
        <label>1</label>
    </ligand>
</feature>
<feature type="compositionally biased region" description="Low complexity" evidence="2">
    <location>
        <begin position="11"/>
        <end position="23"/>
    </location>
</feature>
<comment type="caution">
    <text evidence="3">The sequence shown here is derived from an EMBL/GenBank/DDBJ whole genome shotgun (WGS) entry which is preliminary data.</text>
</comment>
<dbReference type="InterPro" id="IPR053044">
    <property type="entry name" value="Metallo-hydrolase/TatD-type"/>
</dbReference>
<dbReference type="SUPFAM" id="SSF51556">
    <property type="entry name" value="Metallo-dependent hydrolases"/>
    <property type="match status" value="1"/>
</dbReference>
<sequence length="319" mass="36018">MTENNTKDQQHQQSDNNNDDNTSNQIIYQIDAHCHIHDTMLSDNSKTPSINNIPLQIQVKTSQLCEMGTTYYDWPTVSALHSHHPTRFIPAFGIHPWFVQRVPGLPENTQDPISTAEGLDIPDTWESELEAYLQKHPNAIVGEIGLDKKAVKGTTKLRFPFTSQIHLFNKQLDIATKFNRPVSIHCVKCQGSLLDILRNTPPSCLPPKIMLHSYSGSIESLKDFLSIPGGVGRDRIYVSFSKLVNGRNTEKFAEIIRAIPDNRVLIESDVDSMDDVDECMAFSENLVAVSKEWSIDECRKKVYENSCRFFGILDGGNEE</sequence>
<dbReference type="PANTHER" id="PTHR47345">
    <property type="entry name" value="CUT9-INTERACTING PROTEIN SCN1"/>
    <property type="match status" value="1"/>
</dbReference>
<dbReference type="AlphaFoldDB" id="A0A9W8DQF9"/>
<evidence type="ECO:0000256" key="2">
    <source>
        <dbReference type="SAM" id="MobiDB-lite"/>
    </source>
</evidence>
<dbReference type="Proteomes" id="UP001150538">
    <property type="component" value="Unassembled WGS sequence"/>
</dbReference>
<evidence type="ECO:0000313" key="4">
    <source>
        <dbReference type="Proteomes" id="UP001150538"/>
    </source>
</evidence>
<dbReference type="OrthoDB" id="413993at2759"/>
<dbReference type="GO" id="GO:0016788">
    <property type="term" value="F:hydrolase activity, acting on ester bonds"/>
    <property type="evidence" value="ECO:0007669"/>
    <property type="project" value="InterPro"/>
</dbReference>
<feature type="binding site" evidence="1">
    <location>
        <position position="269"/>
    </location>
    <ligand>
        <name>a divalent metal cation</name>
        <dbReference type="ChEBI" id="CHEBI:60240"/>
        <label>1</label>
    </ligand>
</feature>
<protein>
    <submittedName>
        <fullName evidence="3">Cut9-interacting protein scn1</fullName>
    </submittedName>
</protein>
<evidence type="ECO:0000313" key="3">
    <source>
        <dbReference type="EMBL" id="KAJ1914303.1"/>
    </source>
</evidence>
<dbReference type="Pfam" id="PF01026">
    <property type="entry name" value="TatD_DNase"/>
    <property type="match status" value="1"/>
</dbReference>
<feature type="compositionally biased region" description="Basic and acidic residues" evidence="2">
    <location>
        <begin position="1"/>
        <end position="10"/>
    </location>
</feature>
<feature type="region of interest" description="Disordered" evidence="2">
    <location>
        <begin position="1"/>
        <end position="23"/>
    </location>
</feature>
<feature type="binding site" evidence="1">
    <location>
        <position position="33"/>
    </location>
    <ligand>
        <name>a divalent metal cation</name>
        <dbReference type="ChEBI" id="CHEBI:60240"/>
        <label>1</label>
    </ligand>
</feature>
<evidence type="ECO:0000256" key="1">
    <source>
        <dbReference type="PIRSR" id="PIRSR005902-1"/>
    </source>
</evidence>
<feature type="binding site" evidence="1">
    <location>
        <position position="212"/>
    </location>
    <ligand>
        <name>a divalent metal cation</name>
        <dbReference type="ChEBI" id="CHEBI:60240"/>
        <label>2</label>
    </ligand>
</feature>
<reference evidence="3" key="1">
    <citation type="submission" date="2022-07" db="EMBL/GenBank/DDBJ databases">
        <title>Phylogenomic reconstructions and comparative analyses of Kickxellomycotina fungi.</title>
        <authorList>
            <person name="Reynolds N.K."/>
            <person name="Stajich J.E."/>
            <person name="Barry K."/>
            <person name="Grigoriev I.V."/>
            <person name="Crous P."/>
            <person name="Smith M.E."/>
        </authorList>
    </citation>
    <scope>NUCLEOTIDE SEQUENCE</scope>
    <source>
        <strain evidence="3">NBRC 100468</strain>
    </source>
</reference>
<feature type="binding site" evidence="1">
    <location>
        <position position="143"/>
    </location>
    <ligand>
        <name>a divalent metal cation</name>
        <dbReference type="ChEBI" id="CHEBI:60240"/>
        <label>1</label>
    </ligand>
</feature>
<dbReference type="EMBL" id="JANBPU010000206">
    <property type="protein sequence ID" value="KAJ1914303.1"/>
    <property type="molecule type" value="Genomic_DNA"/>
</dbReference>
<dbReference type="PANTHER" id="PTHR47345:SF1">
    <property type="entry name" value="CUT9-INTERACTING PROTEIN SCN1"/>
    <property type="match status" value="1"/>
</dbReference>
<gene>
    <name evidence="3" type="primary">scn1</name>
    <name evidence="3" type="ORF">H4219_004859</name>
</gene>